<gene>
    <name evidence="1" type="ORF">CAMGR0001_1672</name>
</gene>
<dbReference type="EMBL" id="ACYG01000027">
    <property type="protein sequence ID" value="EEV17376.1"/>
    <property type="molecule type" value="Genomic_DNA"/>
</dbReference>
<evidence type="ECO:0000313" key="2">
    <source>
        <dbReference type="Proteomes" id="UP000005709"/>
    </source>
</evidence>
<dbReference type="eggNOG" id="ENOG5030W56">
    <property type="taxonomic scope" value="Bacteria"/>
</dbReference>
<keyword evidence="2" id="KW-1185">Reference proteome</keyword>
<proteinExistence type="predicted"/>
<evidence type="ECO:0008006" key="3">
    <source>
        <dbReference type="Google" id="ProtNLM"/>
    </source>
</evidence>
<dbReference type="Proteomes" id="UP000005709">
    <property type="component" value="Unassembled WGS sequence"/>
</dbReference>
<dbReference type="RefSeq" id="WP_005872502.1">
    <property type="nucleotide sequence ID" value="NZ_ACYG01000027.1"/>
</dbReference>
<evidence type="ECO:0000313" key="1">
    <source>
        <dbReference type="EMBL" id="EEV17376.1"/>
    </source>
</evidence>
<organism evidence="1 2">
    <name type="scientific">Campylobacter gracilis RM3268</name>
    <dbReference type="NCBI Taxonomy" id="553220"/>
    <lineage>
        <taxon>Bacteria</taxon>
        <taxon>Pseudomonadati</taxon>
        <taxon>Campylobacterota</taxon>
        <taxon>Epsilonproteobacteria</taxon>
        <taxon>Campylobacterales</taxon>
        <taxon>Campylobacteraceae</taxon>
        <taxon>Campylobacter</taxon>
    </lineage>
</organism>
<dbReference type="AlphaFoldDB" id="C8PIL1"/>
<sequence length="144" mass="15945">MKNLDKALRNFIYRVGAETVNVAKEHTAPIKTGALKRNIKVIRIDARSVTIGNTAGVGYAKFVHEGTGLYGAKKRKITPKKARALKTPYGYRKSIKGQKPNPYLLRAWNEYKLKGLAKAHVALTKDIGQELAAEIKASLQKMTP</sequence>
<reference evidence="1 2" key="1">
    <citation type="submission" date="2009-07" db="EMBL/GenBank/DDBJ databases">
        <authorList>
            <person name="Madupu R."/>
            <person name="Sebastian Y."/>
            <person name="Durkin A.S."/>
            <person name="Torralba M."/>
            <person name="Methe B."/>
            <person name="Sutton G.G."/>
            <person name="Strausberg R.L."/>
            <person name="Nelson K.E."/>
        </authorList>
    </citation>
    <scope>NUCLEOTIDE SEQUENCE [LARGE SCALE GENOMIC DNA]</scope>
    <source>
        <strain evidence="1 2">RM3268</strain>
    </source>
</reference>
<dbReference type="OrthoDB" id="5363281at2"/>
<name>C8PIL1_9BACT</name>
<comment type="caution">
    <text evidence="1">The sequence shown here is derived from an EMBL/GenBank/DDBJ whole genome shotgun (WGS) entry which is preliminary data.</text>
</comment>
<dbReference type="STRING" id="824.CGRAC_0603"/>
<accession>C8PIL1</accession>
<protein>
    <recommendedName>
        <fullName evidence="3">Phage protein, HK97 gp10 family</fullName>
    </recommendedName>
</protein>